<evidence type="ECO:0000259" key="1">
    <source>
        <dbReference type="PROSITE" id="PS51352"/>
    </source>
</evidence>
<dbReference type="InParanoid" id="A0A1X7VK43"/>
<dbReference type="OrthoDB" id="189920at2759"/>
<feature type="domain" description="Thioredoxin" evidence="1">
    <location>
        <begin position="26"/>
        <end position="155"/>
    </location>
</feature>
<dbReference type="KEGG" id="aqu:100632698"/>
<dbReference type="AlphaFoldDB" id="A0A1X7VK43"/>
<dbReference type="eggNOG" id="KOG2501">
    <property type="taxonomic scope" value="Eukaryota"/>
</dbReference>
<dbReference type="EnsemblMetazoa" id="XM_011411884.2">
    <property type="protein sequence ID" value="XP_011410186.1"/>
    <property type="gene ID" value="LOC100632698"/>
</dbReference>
<dbReference type="GO" id="GO:0005634">
    <property type="term" value="C:nucleus"/>
    <property type="evidence" value="ECO:0007669"/>
    <property type="project" value="TreeGrafter"/>
</dbReference>
<dbReference type="PROSITE" id="PS51352">
    <property type="entry name" value="THIOREDOXIN_2"/>
    <property type="match status" value="1"/>
</dbReference>
<dbReference type="SUPFAM" id="SSF52833">
    <property type="entry name" value="Thioredoxin-like"/>
    <property type="match status" value="2"/>
</dbReference>
<name>A0A1X7VK43_AMPQE</name>
<proteinExistence type="predicted"/>
<dbReference type="PANTHER" id="PTHR46472">
    <property type="entry name" value="NUCLEOREDOXIN"/>
    <property type="match status" value="1"/>
</dbReference>
<accession>A0A1X7VK43</accession>
<reference evidence="3" key="1">
    <citation type="journal article" date="2010" name="Nature">
        <title>The Amphimedon queenslandica genome and the evolution of animal complexity.</title>
        <authorList>
            <person name="Srivastava M."/>
            <person name="Simakov O."/>
            <person name="Chapman J."/>
            <person name="Fahey B."/>
            <person name="Gauthier M.E."/>
            <person name="Mitros T."/>
            <person name="Richards G.S."/>
            <person name="Conaco C."/>
            <person name="Dacre M."/>
            <person name="Hellsten U."/>
            <person name="Larroux C."/>
            <person name="Putnam N.H."/>
            <person name="Stanke M."/>
            <person name="Adamska M."/>
            <person name="Darling A."/>
            <person name="Degnan S.M."/>
            <person name="Oakley T.H."/>
            <person name="Plachetzki D.C."/>
            <person name="Zhai Y."/>
            <person name="Adamski M."/>
            <person name="Calcino A."/>
            <person name="Cummins S.F."/>
            <person name="Goodstein D.M."/>
            <person name="Harris C."/>
            <person name="Jackson D.J."/>
            <person name="Leys S.P."/>
            <person name="Shu S."/>
            <person name="Woodcroft B.J."/>
            <person name="Vervoort M."/>
            <person name="Kosik K.S."/>
            <person name="Manning G."/>
            <person name="Degnan B.M."/>
            <person name="Rokhsar D.S."/>
        </authorList>
    </citation>
    <scope>NUCLEOTIDE SEQUENCE [LARGE SCALE GENOMIC DNA]</scope>
</reference>
<dbReference type="Proteomes" id="UP000007879">
    <property type="component" value="Unassembled WGS sequence"/>
</dbReference>
<dbReference type="PANTHER" id="PTHR46472:SF1">
    <property type="entry name" value="NUCLEOREDOXIN"/>
    <property type="match status" value="1"/>
</dbReference>
<dbReference type="GO" id="GO:0031397">
    <property type="term" value="P:negative regulation of protein ubiquitination"/>
    <property type="evidence" value="ECO:0007669"/>
    <property type="project" value="TreeGrafter"/>
</dbReference>
<dbReference type="Pfam" id="PF13905">
    <property type="entry name" value="Thioredoxin_8"/>
    <property type="match status" value="2"/>
</dbReference>
<dbReference type="InterPro" id="IPR036249">
    <property type="entry name" value="Thioredoxin-like_sf"/>
</dbReference>
<evidence type="ECO:0000313" key="2">
    <source>
        <dbReference type="EnsemblMetazoa" id="Aqu2.1.39823_001"/>
    </source>
</evidence>
<organism evidence="2">
    <name type="scientific">Amphimedon queenslandica</name>
    <name type="common">Sponge</name>
    <dbReference type="NCBI Taxonomy" id="400682"/>
    <lineage>
        <taxon>Eukaryota</taxon>
        <taxon>Metazoa</taxon>
        <taxon>Porifera</taxon>
        <taxon>Demospongiae</taxon>
        <taxon>Heteroscleromorpha</taxon>
        <taxon>Haplosclerida</taxon>
        <taxon>Niphatidae</taxon>
        <taxon>Amphimedon</taxon>
    </lineage>
</organism>
<dbReference type="InterPro" id="IPR013766">
    <property type="entry name" value="Thioredoxin_domain"/>
</dbReference>
<keyword evidence="3" id="KW-1185">Reference proteome</keyword>
<dbReference type="GO" id="GO:0004791">
    <property type="term" value="F:thioredoxin-disulfide reductase (NADPH) activity"/>
    <property type="evidence" value="ECO:0007669"/>
    <property type="project" value="TreeGrafter"/>
</dbReference>
<reference evidence="2" key="2">
    <citation type="submission" date="2017-05" db="UniProtKB">
        <authorList>
            <consortium name="EnsemblMetazoa"/>
        </authorList>
    </citation>
    <scope>IDENTIFICATION</scope>
</reference>
<protein>
    <recommendedName>
        <fullName evidence="1">Thioredoxin domain-containing protein</fullName>
    </recommendedName>
</protein>
<dbReference type="InterPro" id="IPR012336">
    <property type="entry name" value="Thioredoxin-like_fold"/>
</dbReference>
<dbReference type="GO" id="GO:0030178">
    <property type="term" value="P:negative regulation of Wnt signaling pathway"/>
    <property type="evidence" value="ECO:0007669"/>
    <property type="project" value="TreeGrafter"/>
</dbReference>
<dbReference type="EnsemblMetazoa" id="Aqu2.1.39823_001">
    <property type="protein sequence ID" value="Aqu2.1.39823_001"/>
    <property type="gene ID" value="Aqu2.1.39823"/>
</dbReference>
<gene>
    <name evidence="2" type="primary">100632698</name>
</gene>
<sequence>MAEGGEGASVDITEENPLVKIFGEIVLRGDTLEQVPVTDLGGEGKVVGVYFSGHWCPPCKQFTPLLSEWYEKFKAGPNGDKLEIVFVSSDKNEMDFVKYFLTMPWTALPYAERDRKASISAMYNISGIPVLVLLNGADASVITLNGRSIVTEDENGEDFPWLPLPVLDLLHEAPLIKCSDGKEVDPSVVDGKKIGLFSGAVWCTHCIDFLVQLKEVYAAVNDKNKGSFEIVFVTSDRTIEDFNSFIKDMPWYALPFDGRRKHRMCRTLKVEALPSLCTVDEKGKIINDLCRSIVEQDTTGKNFPWYPKPVSELDDEVVDQINEFPCIVLLTKKSQDALDNSRFILELISEAYHKSIGDKEEEKKNKTLIQFYYGGITEGEDDVGDQLRTFADLPMKLPVLAIIDLPNAAKYVCDKKTITKQVVSDFLNGYRQGTLPKQDLELD</sequence>
<dbReference type="Gene3D" id="3.40.30.10">
    <property type="entry name" value="Glutaredoxin"/>
    <property type="match status" value="3"/>
</dbReference>
<evidence type="ECO:0000313" key="3">
    <source>
        <dbReference type="Proteomes" id="UP000007879"/>
    </source>
</evidence>